<evidence type="ECO:0000313" key="10">
    <source>
        <dbReference type="Proteomes" id="UP000268016"/>
    </source>
</evidence>
<evidence type="ECO:0000256" key="3">
    <source>
        <dbReference type="ARBA" id="ARBA00022475"/>
    </source>
</evidence>
<name>A0A3N2R119_9RHOB</name>
<dbReference type="PANTHER" id="PTHR23535">
    <property type="entry name" value="SUGAR EFFLUX TRANSPORTER A-RELATED"/>
    <property type="match status" value="1"/>
</dbReference>
<organism evidence="9 10">
    <name type="scientific">Histidinibacterium lentulum</name>
    <dbReference type="NCBI Taxonomy" id="2480588"/>
    <lineage>
        <taxon>Bacteria</taxon>
        <taxon>Pseudomonadati</taxon>
        <taxon>Pseudomonadota</taxon>
        <taxon>Alphaproteobacteria</taxon>
        <taxon>Rhodobacterales</taxon>
        <taxon>Paracoccaceae</taxon>
        <taxon>Histidinibacterium</taxon>
    </lineage>
</organism>
<keyword evidence="4" id="KW-0762">Sugar transport</keyword>
<dbReference type="AlphaFoldDB" id="A0A3N2R119"/>
<proteinExistence type="predicted"/>
<feature type="transmembrane region" description="Helical" evidence="8">
    <location>
        <begin position="373"/>
        <end position="394"/>
    </location>
</feature>
<evidence type="ECO:0000256" key="4">
    <source>
        <dbReference type="ARBA" id="ARBA00022597"/>
    </source>
</evidence>
<evidence type="ECO:0000256" key="1">
    <source>
        <dbReference type="ARBA" id="ARBA00004651"/>
    </source>
</evidence>
<dbReference type="RefSeq" id="WP_123642501.1">
    <property type="nucleotide sequence ID" value="NZ_ML119085.1"/>
</dbReference>
<keyword evidence="7 8" id="KW-0472">Membrane</keyword>
<dbReference type="OrthoDB" id="1491684at2"/>
<feature type="transmembrane region" description="Helical" evidence="8">
    <location>
        <begin position="81"/>
        <end position="99"/>
    </location>
</feature>
<sequence length="404" mass="41167">MRQPLRLILGDPTLRMSAAAVALFGALVASVTPYQSLVAIRLFDLSDGAYAAILVAAALVSVGGAVAAGIATDRTTARKRVALGSALLLVAGYGAVLVAPGPVTFVLAHAVLLPAGGALMGQLFALARLATSTTSARDRDSVLAAIRALFAVPFLVVLPLWAVAFDRGAGLLAIYGAMVPVSLGLLALILRAWPPDGHGRWTETRSGLSSAASLREMAAPGVLVRVALTGGIMSGVFVYMIVLGLVFDESTGRDLGDVALFAGLIAGLEVPVMLGIGQLLRILSRMQAIALGAMTYAGFLFVFPILLPSPLVWLLTIPAALGAGIILSLPIGYVQDLMGDRAGAGGALLALQKVAGDAVAAVVFAGAAWWGGYAAAAVMAGLAMLAATAALLWLDRRSATAVPR</sequence>
<evidence type="ECO:0000313" key="9">
    <source>
        <dbReference type="EMBL" id="ROU01171.1"/>
    </source>
</evidence>
<dbReference type="Pfam" id="PF07690">
    <property type="entry name" value="MFS_1"/>
    <property type="match status" value="1"/>
</dbReference>
<feature type="transmembrane region" description="Helical" evidence="8">
    <location>
        <begin position="49"/>
        <end position="69"/>
    </location>
</feature>
<dbReference type="GO" id="GO:0022857">
    <property type="term" value="F:transmembrane transporter activity"/>
    <property type="evidence" value="ECO:0007669"/>
    <property type="project" value="InterPro"/>
</dbReference>
<evidence type="ECO:0000256" key="8">
    <source>
        <dbReference type="SAM" id="Phobius"/>
    </source>
</evidence>
<evidence type="ECO:0000256" key="7">
    <source>
        <dbReference type="ARBA" id="ARBA00023136"/>
    </source>
</evidence>
<dbReference type="SUPFAM" id="SSF103473">
    <property type="entry name" value="MFS general substrate transporter"/>
    <property type="match status" value="1"/>
</dbReference>
<feature type="transmembrane region" description="Helical" evidence="8">
    <location>
        <begin position="258"/>
        <end position="276"/>
    </location>
</feature>
<evidence type="ECO:0000256" key="2">
    <source>
        <dbReference type="ARBA" id="ARBA00022448"/>
    </source>
</evidence>
<keyword evidence="2" id="KW-0813">Transport</keyword>
<dbReference type="EMBL" id="RDRB01000005">
    <property type="protein sequence ID" value="ROU01171.1"/>
    <property type="molecule type" value="Genomic_DNA"/>
</dbReference>
<feature type="transmembrane region" description="Helical" evidence="8">
    <location>
        <begin position="288"/>
        <end position="307"/>
    </location>
</feature>
<gene>
    <name evidence="9" type="ORF">EAT49_11660</name>
</gene>
<comment type="caution">
    <text evidence="9">The sequence shown here is derived from an EMBL/GenBank/DDBJ whole genome shotgun (WGS) entry which is preliminary data.</text>
</comment>
<evidence type="ECO:0000256" key="5">
    <source>
        <dbReference type="ARBA" id="ARBA00022692"/>
    </source>
</evidence>
<dbReference type="InterPro" id="IPR011701">
    <property type="entry name" value="MFS"/>
</dbReference>
<feature type="transmembrane region" description="Helical" evidence="8">
    <location>
        <begin position="346"/>
        <end position="367"/>
    </location>
</feature>
<feature type="transmembrane region" description="Helical" evidence="8">
    <location>
        <begin position="142"/>
        <end position="163"/>
    </location>
</feature>
<comment type="subcellular location">
    <subcellularLocation>
        <location evidence="1">Cell membrane</location>
        <topology evidence="1">Multi-pass membrane protein</topology>
    </subcellularLocation>
</comment>
<feature type="transmembrane region" description="Helical" evidence="8">
    <location>
        <begin position="313"/>
        <end position="334"/>
    </location>
</feature>
<reference evidence="9 10" key="1">
    <citation type="submission" date="2018-10" db="EMBL/GenBank/DDBJ databases">
        <title>Histidinibacterium lentulum gen. nov., sp. nov., a marine bacterium from the culture broth of Picochlorum sp. 122.</title>
        <authorList>
            <person name="Wang G."/>
        </authorList>
    </citation>
    <scope>NUCLEOTIDE SEQUENCE [LARGE SCALE GENOMIC DNA]</scope>
    <source>
        <strain evidence="9 10">B17</strain>
    </source>
</reference>
<feature type="transmembrane region" description="Helical" evidence="8">
    <location>
        <begin position="169"/>
        <end position="190"/>
    </location>
</feature>
<keyword evidence="3" id="KW-1003">Cell membrane</keyword>
<evidence type="ECO:0000256" key="6">
    <source>
        <dbReference type="ARBA" id="ARBA00022989"/>
    </source>
</evidence>
<accession>A0A3N2R119</accession>
<dbReference type="InterPro" id="IPR036259">
    <property type="entry name" value="MFS_trans_sf"/>
</dbReference>
<dbReference type="Proteomes" id="UP000268016">
    <property type="component" value="Unassembled WGS sequence"/>
</dbReference>
<keyword evidence="10" id="KW-1185">Reference proteome</keyword>
<keyword evidence="6 8" id="KW-1133">Transmembrane helix</keyword>
<dbReference type="PANTHER" id="PTHR23535:SF2">
    <property type="entry name" value="SUGAR EFFLUX TRANSPORTER A-RELATED"/>
    <property type="match status" value="1"/>
</dbReference>
<keyword evidence="5 8" id="KW-0812">Transmembrane</keyword>
<protein>
    <submittedName>
        <fullName evidence="9">MFS transporter</fullName>
    </submittedName>
</protein>
<dbReference type="GO" id="GO:0005886">
    <property type="term" value="C:plasma membrane"/>
    <property type="evidence" value="ECO:0007669"/>
    <property type="project" value="UniProtKB-SubCell"/>
</dbReference>
<dbReference type="Gene3D" id="1.20.1250.20">
    <property type="entry name" value="MFS general substrate transporter like domains"/>
    <property type="match status" value="1"/>
</dbReference>
<feature type="transmembrane region" description="Helical" evidence="8">
    <location>
        <begin position="105"/>
        <end position="130"/>
    </location>
</feature>
<feature type="transmembrane region" description="Helical" evidence="8">
    <location>
        <begin position="222"/>
        <end position="246"/>
    </location>
</feature>